<dbReference type="PANTHER" id="PTHR37984">
    <property type="entry name" value="PROTEIN CBG26694"/>
    <property type="match status" value="1"/>
</dbReference>
<dbReference type="EMBL" id="SEKV01000208">
    <property type="protein sequence ID" value="TFY61408.1"/>
    <property type="molecule type" value="Genomic_DNA"/>
</dbReference>
<keyword evidence="4" id="KW-0255">Endonuclease</keyword>
<evidence type="ECO:0000256" key="1">
    <source>
        <dbReference type="ARBA" id="ARBA00022679"/>
    </source>
</evidence>
<dbReference type="InterPro" id="IPR043128">
    <property type="entry name" value="Rev_trsase/Diguanyl_cyclase"/>
</dbReference>
<evidence type="ECO:0000313" key="11">
    <source>
        <dbReference type="Proteomes" id="UP000298390"/>
    </source>
</evidence>
<evidence type="ECO:0000256" key="6">
    <source>
        <dbReference type="ARBA" id="ARBA00022918"/>
    </source>
</evidence>
<dbReference type="Proteomes" id="UP000298390">
    <property type="component" value="Unassembled WGS sequence"/>
</dbReference>
<feature type="compositionally biased region" description="Basic and acidic residues" evidence="7">
    <location>
        <begin position="538"/>
        <end position="551"/>
    </location>
</feature>
<dbReference type="SUPFAM" id="SSF56672">
    <property type="entry name" value="DNA/RNA polymerases"/>
    <property type="match status" value="1"/>
</dbReference>
<dbReference type="AlphaFoldDB" id="A0A4Y9YHS8"/>
<dbReference type="STRING" id="34475.A0A4Y9YHS8"/>
<feature type="compositionally biased region" description="Pro residues" evidence="7">
    <location>
        <begin position="14"/>
        <end position="23"/>
    </location>
</feature>
<keyword evidence="5" id="KW-0378">Hydrolase</keyword>
<name>A0A4Y9YHS8_9APHY</name>
<dbReference type="FunFam" id="1.10.340.70:FF:000001">
    <property type="entry name" value="Retrovirus-related Pol polyprotein from transposon gypsy-like Protein"/>
    <property type="match status" value="1"/>
</dbReference>
<protein>
    <recommendedName>
        <fullName evidence="12">Reverse transcriptase</fullName>
    </recommendedName>
</protein>
<evidence type="ECO:0000313" key="10">
    <source>
        <dbReference type="EMBL" id="TFY61408.1"/>
    </source>
</evidence>
<gene>
    <name evidence="10" type="ORF">EVJ58_g4516</name>
</gene>
<dbReference type="InterPro" id="IPR041588">
    <property type="entry name" value="Integrase_H2C2"/>
</dbReference>
<proteinExistence type="predicted"/>
<comment type="caution">
    <text evidence="10">The sequence shown here is derived from an EMBL/GenBank/DDBJ whole genome shotgun (WGS) entry which is preliminary data.</text>
</comment>
<dbReference type="CDD" id="cd01647">
    <property type="entry name" value="RT_LTR"/>
    <property type="match status" value="1"/>
</dbReference>
<feature type="region of interest" description="Disordered" evidence="7">
    <location>
        <begin position="538"/>
        <end position="579"/>
    </location>
</feature>
<dbReference type="Pfam" id="PF17921">
    <property type="entry name" value="Integrase_H2C2"/>
    <property type="match status" value="1"/>
</dbReference>
<dbReference type="GO" id="GO:0003964">
    <property type="term" value="F:RNA-directed DNA polymerase activity"/>
    <property type="evidence" value="ECO:0007669"/>
    <property type="project" value="UniProtKB-KW"/>
</dbReference>
<dbReference type="InterPro" id="IPR041373">
    <property type="entry name" value="RT_RNaseH"/>
</dbReference>
<evidence type="ECO:0000259" key="9">
    <source>
        <dbReference type="Pfam" id="PF17921"/>
    </source>
</evidence>
<evidence type="ECO:0000256" key="2">
    <source>
        <dbReference type="ARBA" id="ARBA00022695"/>
    </source>
</evidence>
<reference evidence="10 11" key="1">
    <citation type="submission" date="2019-01" db="EMBL/GenBank/DDBJ databases">
        <title>Genome sequencing of the rare red list fungi Fomitopsis rosea.</title>
        <authorList>
            <person name="Buettner E."/>
            <person name="Kellner H."/>
        </authorList>
    </citation>
    <scope>NUCLEOTIDE SEQUENCE [LARGE SCALE GENOMIC DNA]</scope>
    <source>
        <strain evidence="10 11">DSM 105464</strain>
    </source>
</reference>
<dbReference type="InterPro" id="IPR043502">
    <property type="entry name" value="DNA/RNA_pol_sf"/>
</dbReference>
<feature type="region of interest" description="Disordered" evidence="7">
    <location>
        <begin position="1"/>
        <end position="28"/>
    </location>
</feature>
<organism evidence="10 11">
    <name type="scientific">Rhodofomes roseus</name>
    <dbReference type="NCBI Taxonomy" id="34475"/>
    <lineage>
        <taxon>Eukaryota</taxon>
        <taxon>Fungi</taxon>
        <taxon>Dikarya</taxon>
        <taxon>Basidiomycota</taxon>
        <taxon>Agaricomycotina</taxon>
        <taxon>Agaricomycetes</taxon>
        <taxon>Polyporales</taxon>
        <taxon>Rhodofomes</taxon>
    </lineage>
</organism>
<evidence type="ECO:0008006" key="12">
    <source>
        <dbReference type="Google" id="ProtNLM"/>
    </source>
</evidence>
<evidence type="ECO:0000256" key="4">
    <source>
        <dbReference type="ARBA" id="ARBA00022759"/>
    </source>
</evidence>
<dbReference type="InterPro" id="IPR050951">
    <property type="entry name" value="Retrovirus_Pol_polyprotein"/>
</dbReference>
<dbReference type="Gene3D" id="3.30.70.270">
    <property type="match status" value="2"/>
</dbReference>
<evidence type="ECO:0000256" key="5">
    <source>
        <dbReference type="ARBA" id="ARBA00022801"/>
    </source>
</evidence>
<accession>A0A4Y9YHS8</accession>
<dbReference type="Gene3D" id="1.10.340.70">
    <property type="match status" value="1"/>
</dbReference>
<keyword evidence="2" id="KW-0548">Nucleotidyltransferase</keyword>
<evidence type="ECO:0000259" key="8">
    <source>
        <dbReference type="Pfam" id="PF17917"/>
    </source>
</evidence>
<dbReference type="GO" id="GO:0004519">
    <property type="term" value="F:endonuclease activity"/>
    <property type="evidence" value="ECO:0007669"/>
    <property type="project" value="UniProtKB-KW"/>
</dbReference>
<keyword evidence="3" id="KW-0540">Nuclease</keyword>
<sequence>MPNPSAQKLVPIEVPTPPPLPRKPMPRSQFVPTQRLTQERLEAIIKTVPDGFLTEAELDLMVHVLGINEQALAWTEEERGTFSPKYFPDYEIPVIEHVPWTRPPIKVPKALEDKVRVVVQDQIEAGNYEHSTASYRAASFPVLKKNGEPRMVINLEDLNAVTIRDSALPPRADDFAESFVGHQVYAILDLFSGYNGIRLHEGSRDLTTFHSVCGALRNATMPQGFTNAMQCFMRWILHVLGPMYPVLADAFVDDNGVKGPVSRYNDEPIEGNQDIRRFIYEFATTLNMLFHRFREAGVTASGAKLILATPKVQIVGSVVSAEGWEPEHGLVNKVLKWPYCETVSEVRGFLGTAGVGRRWIKNFSLIAKPLSALCRVTDVLFEFGEKEQQAMDELKAMITRAPVLRKIDYPLAATIARAPRSSDHGLVVLAVDSSIHGAGWVIYQYNETDKHPAIFGSCTFNATESRYSQPKAELYGAFRAIKECRHRIWGIHFRLDVDASYLKQMIHEPDLPNAPMTRWVTYIQLFDFELNHVPAAKHKAEDGLSRRRPAGDDSGESDGEDELDRHIGSANGEPDPRPFNVFTLAMADHHRSPGGSLGIAYEVSPNGDTEVSAVSFMGEFESHKANRITEWVRLVGGALLAKNIRPHSSNITDSIYPRWYFHHQRLFPSQPQCGPDWDISQNNPRTGREYWLPIEEPGNMSPFHPSLLRNEDDASYIGNEFMVRSVAREQVADYLLGSELVTLEYTEHRPAYLSSEKKDEYERGRIDLHVKKVGERYGGVGWQEGFTTWEARVEETRIDYEDLPPPTSGRDIREIKEYLDAGTLPERCEGDPAELRNLRRRAQGFIVHDGRLWKTSRYNVPRLVVLDEGRRRELIAEAHNDCGHRGRDPTYKKLADRYYWPTMYDEIAFFVRSCNNCQYRSRTRTITPLSITLSPSILRRMGFDTIYMPRGEHGEKYLLHGSDTTGKLAWDEVKTTEDLIAIRIQQIERRDAVLGEATEQLRKSRQRAVDDFMRKHATQIVDGVYEPGTWVLVHETWLDAQHGNKGALRWAGPYVVHERYPSGSYCIRELDGTVLKEHVAASRLRLFFYRADRQVMMTLLSLEPADDPRLEDVPYSLWRTSCATLGQALASDTKEYPSGAWNVIDTARWDNYDDVREMTNTKEILDLVKQYYTPWY</sequence>
<evidence type="ECO:0000256" key="3">
    <source>
        <dbReference type="ARBA" id="ARBA00022722"/>
    </source>
</evidence>
<dbReference type="Pfam" id="PF17917">
    <property type="entry name" value="RT_RNaseH"/>
    <property type="match status" value="1"/>
</dbReference>
<dbReference type="Gene3D" id="3.10.10.10">
    <property type="entry name" value="HIV Type 1 Reverse Transcriptase, subunit A, domain 1"/>
    <property type="match status" value="1"/>
</dbReference>
<feature type="domain" description="Reverse transcriptase RNase H-like" evidence="8">
    <location>
        <begin position="428"/>
        <end position="524"/>
    </location>
</feature>
<evidence type="ECO:0000256" key="7">
    <source>
        <dbReference type="SAM" id="MobiDB-lite"/>
    </source>
</evidence>
<feature type="domain" description="Integrase zinc-binding" evidence="9">
    <location>
        <begin position="868"/>
        <end position="921"/>
    </location>
</feature>
<feature type="compositionally biased region" description="Acidic residues" evidence="7">
    <location>
        <begin position="553"/>
        <end position="562"/>
    </location>
</feature>
<dbReference type="PANTHER" id="PTHR37984:SF5">
    <property type="entry name" value="PROTEIN NYNRIN-LIKE"/>
    <property type="match status" value="1"/>
</dbReference>
<keyword evidence="6" id="KW-0695">RNA-directed DNA polymerase</keyword>
<keyword evidence="1" id="KW-0808">Transferase</keyword>
<dbReference type="GO" id="GO:0016787">
    <property type="term" value="F:hydrolase activity"/>
    <property type="evidence" value="ECO:0007669"/>
    <property type="project" value="UniProtKB-KW"/>
</dbReference>